<dbReference type="InterPro" id="IPR038051">
    <property type="entry name" value="XRCC4-like_N_sf"/>
</dbReference>
<dbReference type="Proteomes" id="UP001610334">
    <property type="component" value="Unassembled WGS sequence"/>
</dbReference>
<dbReference type="Pfam" id="PF09302">
    <property type="entry name" value="XLF"/>
    <property type="match status" value="1"/>
</dbReference>
<accession>A0ABR4H4N9</accession>
<proteinExistence type="inferred from homology"/>
<dbReference type="PANTHER" id="PTHR32235:SF1">
    <property type="entry name" value="NON-HOMOLOGOUS END-JOINING FACTOR 1"/>
    <property type="match status" value="1"/>
</dbReference>
<evidence type="ECO:0000259" key="10">
    <source>
        <dbReference type="Pfam" id="PF21928"/>
    </source>
</evidence>
<comment type="caution">
    <text evidence="11">The sequence shown here is derived from an EMBL/GenBank/DDBJ whole genome shotgun (WGS) entry which is preliminary data.</text>
</comment>
<organism evidence="11 12">
    <name type="scientific">Aspergillus granulosus</name>
    <dbReference type="NCBI Taxonomy" id="176169"/>
    <lineage>
        <taxon>Eukaryota</taxon>
        <taxon>Fungi</taxon>
        <taxon>Dikarya</taxon>
        <taxon>Ascomycota</taxon>
        <taxon>Pezizomycotina</taxon>
        <taxon>Eurotiomycetes</taxon>
        <taxon>Eurotiomycetidae</taxon>
        <taxon>Eurotiales</taxon>
        <taxon>Aspergillaceae</taxon>
        <taxon>Aspergillus</taxon>
        <taxon>Aspergillus subgen. Nidulantes</taxon>
    </lineage>
</organism>
<dbReference type="InterPro" id="IPR052287">
    <property type="entry name" value="NHEJ_factor"/>
</dbReference>
<keyword evidence="2" id="KW-0227">DNA damage</keyword>
<feature type="compositionally biased region" description="Low complexity" evidence="8">
    <location>
        <begin position="463"/>
        <end position="479"/>
    </location>
</feature>
<feature type="domain" description="XLF-like coiled-coil region" evidence="10">
    <location>
        <begin position="127"/>
        <end position="179"/>
    </location>
</feature>
<feature type="compositionally biased region" description="Basic and acidic residues" evidence="8">
    <location>
        <begin position="574"/>
        <end position="592"/>
    </location>
</feature>
<evidence type="ECO:0000256" key="3">
    <source>
        <dbReference type="ARBA" id="ARBA00023125"/>
    </source>
</evidence>
<keyword evidence="3" id="KW-0238">DNA-binding</keyword>
<reference evidence="11 12" key="1">
    <citation type="submission" date="2024-07" db="EMBL/GenBank/DDBJ databases">
        <title>Section-level genome sequencing and comparative genomics of Aspergillus sections Usti and Cavernicolus.</title>
        <authorList>
            <consortium name="Lawrence Berkeley National Laboratory"/>
            <person name="Nybo J.L."/>
            <person name="Vesth T.C."/>
            <person name="Theobald S."/>
            <person name="Frisvad J.C."/>
            <person name="Larsen T.O."/>
            <person name="Kjaerboelling I."/>
            <person name="Rothschild-Mancinelli K."/>
            <person name="Lyhne E.K."/>
            <person name="Kogle M.E."/>
            <person name="Barry K."/>
            <person name="Clum A."/>
            <person name="Na H."/>
            <person name="Ledsgaard L."/>
            <person name="Lin J."/>
            <person name="Lipzen A."/>
            <person name="Kuo A."/>
            <person name="Riley R."/>
            <person name="Mondo S."/>
            <person name="Labutti K."/>
            <person name="Haridas S."/>
            <person name="Pangalinan J."/>
            <person name="Salamov A.A."/>
            <person name="Simmons B.A."/>
            <person name="Magnuson J.K."/>
            <person name="Chen J."/>
            <person name="Drula E."/>
            <person name="Henrissat B."/>
            <person name="Wiebenga A."/>
            <person name="Lubbers R.J."/>
            <person name="Gomes A.C."/>
            <person name="Makela M.R."/>
            <person name="Stajich J."/>
            <person name="Grigoriev I.V."/>
            <person name="Mortensen U.H."/>
            <person name="De Vries R.P."/>
            <person name="Baker S.E."/>
            <person name="Andersen M.R."/>
        </authorList>
    </citation>
    <scope>NUCLEOTIDE SEQUENCE [LARGE SCALE GENOMIC DNA]</scope>
    <source>
        <strain evidence="11 12">CBS 588.65</strain>
    </source>
</reference>
<evidence type="ECO:0000256" key="4">
    <source>
        <dbReference type="ARBA" id="ARBA00023204"/>
    </source>
</evidence>
<keyword evidence="5" id="KW-0539">Nucleus</keyword>
<keyword evidence="4" id="KW-0234">DNA repair</keyword>
<feature type="compositionally biased region" description="Acidic residues" evidence="8">
    <location>
        <begin position="408"/>
        <end position="419"/>
    </location>
</feature>
<feature type="compositionally biased region" description="Basic and acidic residues" evidence="8">
    <location>
        <begin position="522"/>
        <end position="545"/>
    </location>
</feature>
<sequence length="602" mass="66165">MPAEWQRLWLSNQGNLPPLLFKYSPTASGYEFYMTDLNYIWSECLDRKAIFKRADEEDTTIDPSEDSEQFKVLLQKIGEGLDNQPGCSSVLTPKAPGNGRAFDLIVTSKLPAPLRPLEWRLQLSKEPQSATTNHLLLPLIRAEDDRAACQQSLIEELGKKDWVLAKLFDNIEVMGIDLSTIFPGTSGLRSSGRKGPTLAQAAKYIKGLAPFNEQAWFEEVRKSSSDSGLAAKIITAISGDQVSGKVDSLQLQPPPDGWWENLSIAGSNAIASTPQKSNKKTQEPKPPVGVADTGSETGDEEFERQETPPWLKKPANTDDTQSENEDIHLPKREKGRDKQTTLEHRTSSAVPPNVTPASKPKGLGKIGGKRQVQPKVLSPSPAPSPPRAKEKTPSPQGAKQLPLKPPVNDDEDETTDDEPQTSHNRPPVKTVPKPSRGLGVIGGKKKKEPEPEPEPESESISGPQAEAESESQSPEPKAQTQSEPKKKKPLGKLGVIGGAKAKAKPKPSVEPRESISPVPNLKMDDEEKAGKDGQRELPSDREMEHTPSSSTPADRKVKKETPAPAEPEREETEQERADRKREELKRQLEAKSKAPVKKKRRF</sequence>
<feature type="region of interest" description="Disordered" evidence="8">
    <location>
        <begin position="271"/>
        <end position="602"/>
    </location>
</feature>
<keyword evidence="12" id="KW-1185">Reference proteome</keyword>
<feature type="domain" description="XLF-like N-terminal" evidence="9">
    <location>
        <begin position="5"/>
        <end position="125"/>
    </location>
</feature>
<name>A0ABR4H4N9_9EURO</name>
<evidence type="ECO:0000256" key="8">
    <source>
        <dbReference type="SAM" id="MobiDB-lite"/>
    </source>
</evidence>
<comment type="similarity">
    <text evidence="6">Belongs to the XRCC4-XLF family. XLF subfamily.</text>
</comment>
<dbReference type="PANTHER" id="PTHR32235">
    <property type="entry name" value="NON-HOMOLOGOUS END-JOINING FACTOR 1"/>
    <property type="match status" value="1"/>
</dbReference>
<evidence type="ECO:0000313" key="12">
    <source>
        <dbReference type="Proteomes" id="UP001610334"/>
    </source>
</evidence>
<dbReference type="CDD" id="cd22285">
    <property type="entry name" value="HD_XLF_N"/>
    <property type="match status" value="1"/>
</dbReference>
<protein>
    <recommendedName>
        <fullName evidence="7">Non-homologous end-joining factor 1</fullName>
    </recommendedName>
</protein>
<evidence type="ECO:0000256" key="5">
    <source>
        <dbReference type="ARBA" id="ARBA00023242"/>
    </source>
</evidence>
<evidence type="ECO:0000313" key="11">
    <source>
        <dbReference type="EMBL" id="KAL2810423.1"/>
    </source>
</evidence>
<evidence type="ECO:0000256" key="2">
    <source>
        <dbReference type="ARBA" id="ARBA00022763"/>
    </source>
</evidence>
<evidence type="ECO:0000256" key="6">
    <source>
        <dbReference type="ARBA" id="ARBA00025747"/>
    </source>
</evidence>
<dbReference type="EMBL" id="JBFXLT010000072">
    <property type="protein sequence ID" value="KAL2810423.1"/>
    <property type="molecule type" value="Genomic_DNA"/>
</dbReference>
<dbReference type="Gene3D" id="2.170.210.10">
    <property type="entry name" value="DNA double-strand break repair and VJ recombination XRCC4, N-terminal"/>
    <property type="match status" value="1"/>
</dbReference>
<comment type="subcellular location">
    <subcellularLocation>
        <location evidence="1">Nucleus</location>
    </subcellularLocation>
</comment>
<gene>
    <name evidence="11" type="ORF">BJX63DRAFT_320379</name>
</gene>
<dbReference type="Pfam" id="PF21928">
    <property type="entry name" value="XLF_CC"/>
    <property type="match status" value="1"/>
</dbReference>
<evidence type="ECO:0000259" key="9">
    <source>
        <dbReference type="Pfam" id="PF09302"/>
    </source>
</evidence>
<dbReference type="InterPro" id="IPR015381">
    <property type="entry name" value="XLF-like_N"/>
</dbReference>
<feature type="compositionally biased region" description="Basic and acidic residues" evidence="8">
    <location>
        <begin position="325"/>
        <end position="346"/>
    </location>
</feature>
<dbReference type="InterPro" id="IPR053829">
    <property type="entry name" value="XLF-like_CC"/>
</dbReference>
<evidence type="ECO:0000256" key="7">
    <source>
        <dbReference type="ARBA" id="ARBA00044529"/>
    </source>
</evidence>
<evidence type="ECO:0000256" key="1">
    <source>
        <dbReference type="ARBA" id="ARBA00004123"/>
    </source>
</evidence>